<sequence length="340" mass="33947">MPFRTRAAVSGAVLAAAAVLLCPAPAGARPAAPGWSAAPAPGGGARPSPQDRPYFYLEGAPGTVLRDRLFLSNPSGRAVTLRLRGSGTGSWLALAAKEVTVPPRTRAGVPFTVTVPRNVTPGNHPGALIATGRGGQARVPVYLRVTGPALSALTVEDVSVGGGGGGAAGGGGPAVIRYALVNRGNTALRPKVALRAEGIFGEVLRRAARALPGELRPGQRMERTEKWPDPPGLDAVEIRVTATAEGGARGAASATYTAVPWGGAAGVAAVLAAGAGGWTVVRRRRTARETGPTVPRDGSGTAQVAPGGRELAITGSRAGAGRRAETATGSGSVPGSGARS</sequence>
<organism evidence="4 5">
    <name type="scientific">Streptomyces chattanoogensis</name>
    <dbReference type="NCBI Taxonomy" id="66876"/>
    <lineage>
        <taxon>Bacteria</taxon>
        <taxon>Bacillati</taxon>
        <taxon>Actinomycetota</taxon>
        <taxon>Actinomycetes</taxon>
        <taxon>Kitasatosporales</taxon>
        <taxon>Streptomycetaceae</taxon>
        <taxon>Streptomyces</taxon>
    </lineage>
</organism>
<evidence type="ECO:0000313" key="5">
    <source>
        <dbReference type="Proteomes" id="UP000037982"/>
    </source>
</evidence>
<dbReference type="EMBL" id="LGKG01000124">
    <property type="protein sequence ID" value="KPC63746.1"/>
    <property type="molecule type" value="Genomic_DNA"/>
</dbReference>
<dbReference type="AlphaFoldDB" id="A0A0N0XW38"/>
<evidence type="ECO:0000256" key="1">
    <source>
        <dbReference type="SAM" id="MobiDB-lite"/>
    </source>
</evidence>
<keyword evidence="2" id="KW-0812">Transmembrane</keyword>
<dbReference type="RefSeq" id="WP_053924175.1">
    <property type="nucleotide sequence ID" value="NZ_LGKG01000124.1"/>
</dbReference>
<comment type="caution">
    <text evidence="4">The sequence shown here is derived from an EMBL/GenBank/DDBJ whole genome shotgun (WGS) entry which is preliminary data.</text>
</comment>
<gene>
    <name evidence="4" type="ORF">ADL29_15145</name>
</gene>
<reference evidence="5" key="1">
    <citation type="submission" date="2015-07" db="EMBL/GenBank/DDBJ databases">
        <authorList>
            <person name="Ju K.-S."/>
            <person name="Doroghazi J.R."/>
            <person name="Metcalf W.W."/>
        </authorList>
    </citation>
    <scope>NUCLEOTIDE SEQUENCE [LARGE SCALE GENOMIC DNA]</scope>
    <source>
        <strain evidence="5">NRRL ISP-5002</strain>
    </source>
</reference>
<evidence type="ECO:0008006" key="6">
    <source>
        <dbReference type="Google" id="ProtNLM"/>
    </source>
</evidence>
<feature type="compositionally biased region" description="Low complexity" evidence="1">
    <location>
        <begin position="31"/>
        <end position="40"/>
    </location>
</feature>
<proteinExistence type="predicted"/>
<feature type="signal peptide" evidence="3">
    <location>
        <begin position="1"/>
        <end position="28"/>
    </location>
</feature>
<keyword evidence="5" id="KW-1185">Reference proteome</keyword>
<feature type="region of interest" description="Disordered" evidence="1">
    <location>
        <begin position="286"/>
        <end position="340"/>
    </location>
</feature>
<feature type="transmembrane region" description="Helical" evidence="2">
    <location>
        <begin position="261"/>
        <end position="281"/>
    </location>
</feature>
<name>A0A0N0XW38_9ACTN</name>
<protein>
    <recommendedName>
        <fullName evidence="6">DUF916 domain-containing protein</fullName>
    </recommendedName>
</protein>
<feature type="region of interest" description="Disordered" evidence="1">
    <location>
        <begin position="31"/>
        <end position="52"/>
    </location>
</feature>
<dbReference type="PATRIC" id="fig|66876.3.peg.3332"/>
<evidence type="ECO:0000256" key="3">
    <source>
        <dbReference type="SAM" id="SignalP"/>
    </source>
</evidence>
<evidence type="ECO:0000256" key="2">
    <source>
        <dbReference type="SAM" id="Phobius"/>
    </source>
</evidence>
<keyword evidence="2" id="KW-0472">Membrane</keyword>
<evidence type="ECO:0000313" key="4">
    <source>
        <dbReference type="EMBL" id="KPC63746.1"/>
    </source>
</evidence>
<accession>A0A0N0XW38</accession>
<feature type="chain" id="PRO_5038987619" description="DUF916 domain-containing protein" evidence="3">
    <location>
        <begin position="29"/>
        <end position="340"/>
    </location>
</feature>
<feature type="compositionally biased region" description="Low complexity" evidence="1">
    <location>
        <begin position="312"/>
        <end position="331"/>
    </location>
</feature>
<dbReference type="Proteomes" id="UP000037982">
    <property type="component" value="Unassembled WGS sequence"/>
</dbReference>
<keyword evidence="3" id="KW-0732">Signal</keyword>
<keyword evidence="2" id="KW-1133">Transmembrane helix</keyword>